<comment type="caution">
    <text evidence="1">The sequence shown here is derived from an EMBL/GenBank/DDBJ whole genome shotgun (WGS) entry which is preliminary data.</text>
</comment>
<evidence type="ECO:0000313" key="2">
    <source>
        <dbReference type="Proteomes" id="UP000029995"/>
    </source>
</evidence>
<dbReference type="Proteomes" id="UP000029995">
    <property type="component" value="Unassembled WGS sequence"/>
</dbReference>
<name>A0A0A0CZH2_9PROT</name>
<dbReference type="AlphaFoldDB" id="A0A0A0CZH2"/>
<dbReference type="EMBL" id="JANX01000642">
    <property type="protein sequence ID" value="KGM30953.1"/>
    <property type="molecule type" value="Genomic_DNA"/>
</dbReference>
<evidence type="ECO:0000313" key="1">
    <source>
        <dbReference type="EMBL" id="KGM30953.1"/>
    </source>
</evidence>
<feature type="non-terminal residue" evidence="1">
    <location>
        <position position="71"/>
    </location>
</feature>
<gene>
    <name evidence="1" type="ORF">P409_30060</name>
</gene>
<organism evidence="1 2">
    <name type="scientific">Inquilinus limosus MP06</name>
    <dbReference type="NCBI Taxonomy" id="1398085"/>
    <lineage>
        <taxon>Bacteria</taxon>
        <taxon>Pseudomonadati</taxon>
        <taxon>Pseudomonadota</taxon>
        <taxon>Alphaproteobacteria</taxon>
        <taxon>Rhodospirillales</taxon>
        <taxon>Rhodospirillaceae</taxon>
        <taxon>Inquilinus</taxon>
    </lineage>
</organism>
<accession>A0A0A0CZH2</accession>
<dbReference type="RefSeq" id="WP_034847075.1">
    <property type="nucleotide sequence ID" value="NZ_JANX01000642.1"/>
</dbReference>
<reference evidence="1 2" key="1">
    <citation type="submission" date="2014-01" db="EMBL/GenBank/DDBJ databases">
        <title>Genome sequence determination for a cystic fibrosis isolate, Inquilinus limosus.</title>
        <authorList>
            <person name="Pino M."/>
            <person name="Di Conza J."/>
            <person name="Gutkind G."/>
        </authorList>
    </citation>
    <scope>NUCLEOTIDE SEQUENCE [LARGE SCALE GENOMIC DNA]</scope>
    <source>
        <strain evidence="1 2">MP06</strain>
    </source>
</reference>
<proteinExistence type="predicted"/>
<sequence length="71" mass="7117">MVDGAVNAGTPAAAAPATAQAGRYAEVLAELTEMALELARAFQVRALAAARTGDLDRAATAEAGFNRTALG</sequence>
<protein>
    <submittedName>
        <fullName evidence="1">Uncharacterized protein</fullName>
    </submittedName>
</protein>